<evidence type="ECO:0000256" key="3">
    <source>
        <dbReference type="RuleBase" id="RU000389"/>
    </source>
</evidence>
<dbReference type="InterPro" id="IPR012902">
    <property type="entry name" value="N_methyl_site"/>
</dbReference>
<gene>
    <name evidence="5" type="ORF">FGL86_15125</name>
</gene>
<organism evidence="5 6">
    <name type="scientific">Pistricoccus aurantiacus</name>
    <dbReference type="NCBI Taxonomy" id="1883414"/>
    <lineage>
        <taxon>Bacteria</taxon>
        <taxon>Pseudomonadati</taxon>
        <taxon>Pseudomonadota</taxon>
        <taxon>Gammaproteobacteria</taxon>
        <taxon>Oceanospirillales</taxon>
        <taxon>Halomonadaceae</taxon>
        <taxon>Pistricoccus</taxon>
    </lineage>
</organism>
<accession>A0A5B8SX07</accession>
<dbReference type="Gene3D" id="3.30.700.10">
    <property type="entry name" value="Glycoprotein, Type 4 Pilin"/>
    <property type="match status" value="1"/>
</dbReference>
<sequence length="163" mass="17519">MKQTFTQGIQGQASKQGGFTLIELMIVVAIIGVLAAIAIPQYQNYVARSQMTSALQEITSLKTMAEEKILQGVTISDATEIGAANTVTSFGTISLKNAGASNMEIEIELGEGDETNVSTAIKEAKLTWIRDKSGTWKCEYTAGKDGNGWDEDYVPNTCKEKSA</sequence>
<dbReference type="Proteomes" id="UP000321272">
    <property type="component" value="Chromosome"/>
</dbReference>
<dbReference type="PANTHER" id="PTHR30093:SF34">
    <property type="entry name" value="PREPILIN PEPTIDASE-DEPENDENT PROTEIN D"/>
    <property type="match status" value="1"/>
</dbReference>
<keyword evidence="4" id="KW-0472">Membrane</keyword>
<evidence type="ECO:0000313" key="6">
    <source>
        <dbReference type="Proteomes" id="UP000321272"/>
    </source>
</evidence>
<comment type="similarity">
    <text evidence="1 3">Belongs to the N-Me-Phe pilin family.</text>
</comment>
<evidence type="ECO:0000256" key="1">
    <source>
        <dbReference type="ARBA" id="ARBA00005233"/>
    </source>
</evidence>
<dbReference type="Pfam" id="PF00114">
    <property type="entry name" value="Pilin"/>
    <property type="match status" value="1"/>
</dbReference>
<protein>
    <submittedName>
        <fullName evidence="5">Pilin</fullName>
    </submittedName>
</protein>
<dbReference type="GO" id="GO:0007155">
    <property type="term" value="P:cell adhesion"/>
    <property type="evidence" value="ECO:0007669"/>
    <property type="project" value="InterPro"/>
</dbReference>
<dbReference type="KEGG" id="paur:FGL86_15125"/>
<evidence type="ECO:0000256" key="4">
    <source>
        <dbReference type="SAM" id="Phobius"/>
    </source>
</evidence>
<proteinExistence type="inferred from homology"/>
<keyword evidence="3" id="KW-0281">Fimbrium</keyword>
<dbReference type="AlphaFoldDB" id="A0A5B8SX07"/>
<dbReference type="SUPFAM" id="SSF54523">
    <property type="entry name" value="Pili subunits"/>
    <property type="match status" value="1"/>
</dbReference>
<dbReference type="NCBIfam" id="TIGR02532">
    <property type="entry name" value="IV_pilin_GFxxxE"/>
    <property type="match status" value="1"/>
</dbReference>
<keyword evidence="6" id="KW-1185">Reference proteome</keyword>
<keyword evidence="4" id="KW-0812">Transmembrane</keyword>
<evidence type="ECO:0000256" key="2">
    <source>
        <dbReference type="ARBA" id="ARBA00022481"/>
    </source>
</evidence>
<evidence type="ECO:0000313" key="5">
    <source>
        <dbReference type="EMBL" id="QEA40971.1"/>
    </source>
</evidence>
<keyword evidence="2" id="KW-0488">Methylation</keyword>
<dbReference type="Pfam" id="PF07963">
    <property type="entry name" value="N_methyl"/>
    <property type="match status" value="1"/>
</dbReference>
<reference evidence="5 6" key="1">
    <citation type="submission" date="2019-06" db="EMBL/GenBank/DDBJ databases">
        <title>Genome analyses of bacteria isolated from kimchi.</title>
        <authorList>
            <person name="Lee S."/>
            <person name="Ahn S."/>
            <person name="Roh S."/>
        </authorList>
    </citation>
    <scope>NUCLEOTIDE SEQUENCE [LARGE SCALE GENOMIC DNA]</scope>
    <source>
        <strain evidence="5 6">CBA4606</strain>
    </source>
</reference>
<dbReference type="PANTHER" id="PTHR30093">
    <property type="entry name" value="GENERAL SECRETION PATHWAY PROTEIN G"/>
    <property type="match status" value="1"/>
</dbReference>
<keyword evidence="4" id="KW-1133">Transmembrane helix</keyword>
<dbReference type="EMBL" id="CP042382">
    <property type="protein sequence ID" value="QEA40971.1"/>
    <property type="molecule type" value="Genomic_DNA"/>
</dbReference>
<dbReference type="OrthoDB" id="5918848at2"/>
<dbReference type="GO" id="GO:0043107">
    <property type="term" value="P:type IV pilus-dependent motility"/>
    <property type="evidence" value="ECO:0007669"/>
    <property type="project" value="TreeGrafter"/>
</dbReference>
<feature type="transmembrane region" description="Helical" evidence="4">
    <location>
        <begin position="21"/>
        <end position="42"/>
    </location>
</feature>
<dbReference type="RefSeq" id="WP_147186232.1">
    <property type="nucleotide sequence ID" value="NZ_CP042382.1"/>
</dbReference>
<dbReference type="PROSITE" id="PS00409">
    <property type="entry name" value="PROKAR_NTER_METHYL"/>
    <property type="match status" value="1"/>
</dbReference>
<dbReference type="InterPro" id="IPR045584">
    <property type="entry name" value="Pilin-like"/>
</dbReference>
<dbReference type="GO" id="GO:0044096">
    <property type="term" value="C:type IV pilus"/>
    <property type="evidence" value="ECO:0007669"/>
    <property type="project" value="TreeGrafter"/>
</dbReference>
<dbReference type="InterPro" id="IPR001082">
    <property type="entry name" value="Pilin"/>
</dbReference>
<name>A0A5B8SX07_9GAMM</name>